<name>A0A934KA69_9BACT</name>
<dbReference type="Pfam" id="PF00793">
    <property type="entry name" value="DAHP_synth_1"/>
    <property type="match status" value="1"/>
</dbReference>
<dbReference type="Gene3D" id="3.20.20.70">
    <property type="entry name" value="Aldolase class I"/>
    <property type="match status" value="1"/>
</dbReference>
<proteinExistence type="predicted"/>
<evidence type="ECO:0000256" key="1">
    <source>
        <dbReference type="ARBA" id="ARBA00022679"/>
    </source>
</evidence>
<evidence type="ECO:0000313" key="3">
    <source>
        <dbReference type="EMBL" id="MBJ7601649.1"/>
    </source>
</evidence>
<accession>A0A934KA69</accession>
<dbReference type="NCBIfam" id="TIGR01361">
    <property type="entry name" value="DAHP_synth_Bsub"/>
    <property type="match status" value="1"/>
</dbReference>
<dbReference type="InterPro" id="IPR013785">
    <property type="entry name" value="Aldolase_TIM"/>
</dbReference>
<evidence type="ECO:0000259" key="2">
    <source>
        <dbReference type="Pfam" id="PF00793"/>
    </source>
</evidence>
<dbReference type="InterPro" id="IPR052899">
    <property type="entry name" value="Class-I_DAHP_synthase"/>
</dbReference>
<dbReference type="GO" id="GO:0016832">
    <property type="term" value="F:aldehyde-lyase activity"/>
    <property type="evidence" value="ECO:0007669"/>
    <property type="project" value="InterPro"/>
</dbReference>
<dbReference type="NCBIfam" id="NF009239">
    <property type="entry name" value="PRK12595.1"/>
    <property type="match status" value="1"/>
</dbReference>
<dbReference type="InterPro" id="IPR006268">
    <property type="entry name" value="DAHP_syn_2"/>
</dbReference>
<dbReference type="Proteomes" id="UP000620075">
    <property type="component" value="Unassembled WGS sequence"/>
</dbReference>
<dbReference type="AlphaFoldDB" id="A0A934KA69"/>
<comment type="caution">
    <text evidence="3">The sequence shown here is derived from an EMBL/GenBank/DDBJ whole genome shotgun (WGS) entry which is preliminary data.</text>
</comment>
<evidence type="ECO:0000313" key="4">
    <source>
        <dbReference type="Proteomes" id="UP000620075"/>
    </source>
</evidence>
<protein>
    <submittedName>
        <fullName evidence="3">3-deoxy-7-phosphoheptulonate synthase</fullName>
        <ecNumber evidence="3">2.5.1.54</ecNumber>
    </submittedName>
</protein>
<dbReference type="GO" id="GO:0003849">
    <property type="term" value="F:3-deoxy-7-phosphoheptulonate synthase activity"/>
    <property type="evidence" value="ECO:0007669"/>
    <property type="project" value="UniProtKB-EC"/>
</dbReference>
<dbReference type="EC" id="2.5.1.54" evidence="3"/>
<reference evidence="3 4" key="1">
    <citation type="submission" date="2020-10" db="EMBL/GenBank/DDBJ databases">
        <title>Ca. Dormibacterota MAGs.</title>
        <authorList>
            <person name="Montgomery K."/>
        </authorList>
    </citation>
    <scope>NUCLEOTIDE SEQUENCE [LARGE SCALE GENOMIC DNA]</scope>
    <source>
        <strain evidence="3">SC8811_S16_3</strain>
    </source>
</reference>
<feature type="domain" description="DAHP synthetase I/KDSA" evidence="2">
    <location>
        <begin position="23"/>
        <end position="252"/>
    </location>
</feature>
<dbReference type="GO" id="GO:0009073">
    <property type="term" value="P:aromatic amino acid family biosynthetic process"/>
    <property type="evidence" value="ECO:0007669"/>
    <property type="project" value="InterPro"/>
</dbReference>
<sequence>MLQISEANPHSRRLVRIGSMVVGGSRPVIIAGPCAVEPAYVEQAMSCAGAGIDALRACLFKPRTHPDSFQGLGAAALPLLAEVRQRTGLPLISEVLAVEDAEALGESVDGFQVGARSMHNVRLLEALGELGRPVILKRGLAATIDEWIAASEYIRRRGNDEVVLCERGIRTFEPRTRNTLDLNAVLIARELTDLPVIVDPSHAAGNRDWVPALARAALAVGADGLLVEAHPAPALAWTDSAQAIDVAELTELVSATAVAVAGR</sequence>
<keyword evidence="1 3" id="KW-0808">Transferase</keyword>
<organism evidence="3 4">
    <name type="scientific">Candidatus Dormiibacter inghamiae</name>
    <dbReference type="NCBI Taxonomy" id="3127013"/>
    <lineage>
        <taxon>Bacteria</taxon>
        <taxon>Bacillati</taxon>
        <taxon>Candidatus Dormiibacterota</taxon>
        <taxon>Candidatus Dormibacteria</taxon>
        <taxon>Candidatus Dormibacterales</taxon>
        <taxon>Candidatus Dormibacteraceae</taxon>
        <taxon>Candidatus Dormiibacter</taxon>
    </lineage>
</organism>
<gene>
    <name evidence="3" type="primary">aroF</name>
    <name evidence="3" type="ORF">JF888_00375</name>
</gene>
<dbReference type="EMBL" id="JAEKNQ010000003">
    <property type="protein sequence ID" value="MBJ7601649.1"/>
    <property type="molecule type" value="Genomic_DNA"/>
</dbReference>
<dbReference type="PANTHER" id="PTHR43018">
    <property type="entry name" value="PHOSPHO-2-DEHYDRO-3-DEOXYHEPTONATE ALDOLASE"/>
    <property type="match status" value="1"/>
</dbReference>
<dbReference type="PANTHER" id="PTHR43018:SF1">
    <property type="entry name" value="PROTEIN AROA(G)"/>
    <property type="match status" value="1"/>
</dbReference>
<dbReference type="SUPFAM" id="SSF51569">
    <property type="entry name" value="Aldolase"/>
    <property type="match status" value="1"/>
</dbReference>
<dbReference type="InterPro" id="IPR006218">
    <property type="entry name" value="DAHP1/KDSA"/>
</dbReference>